<proteinExistence type="predicted"/>
<accession>A0A0F8X9D0</accession>
<feature type="compositionally biased region" description="Basic and acidic residues" evidence="1">
    <location>
        <begin position="80"/>
        <end position="92"/>
    </location>
</feature>
<gene>
    <name evidence="2" type="ORF">LCGC14_2970990</name>
</gene>
<reference evidence="2" key="1">
    <citation type="journal article" date="2015" name="Nature">
        <title>Complex archaea that bridge the gap between prokaryotes and eukaryotes.</title>
        <authorList>
            <person name="Spang A."/>
            <person name="Saw J.H."/>
            <person name="Jorgensen S.L."/>
            <person name="Zaremba-Niedzwiedzka K."/>
            <person name="Martijn J."/>
            <person name="Lind A.E."/>
            <person name="van Eijk R."/>
            <person name="Schleper C."/>
            <person name="Guy L."/>
            <person name="Ettema T.J."/>
        </authorList>
    </citation>
    <scope>NUCLEOTIDE SEQUENCE</scope>
</reference>
<comment type="caution">
    <text evidence="2">The sequence shown here is derived from an EMBL/GenBank/DDBJ whole genome shotgun (WGS) entry which is preliminary data.</text>
</comment>
<dbReference type="EMBL" id="LAZR01060400">
    <property type="protein sequence ID" value="KKK65752.1"/>
    <property type="molecule type" value="Genomic_DNA"/>
</dbReference>
<feature type="region of interest" description="Disordered" evidence="1">
    <location>
        <begin position="69"/>
        <end position="92"/>
    </location>
</feature>
<name>A0A0F8X9D0_9ZZZZ</name>
<evidence type="ECO:0000256" key="1">
    <source>
        <dbReference type="SAM" id="MobiDB-lite"/>
    </source>
</evidence>
<protein>
    <submittedName>
        <fullName evidence="2">Uncharacterized protein</fullName>
    </submittedName>
</protein>
<organism evidence="2">
    <name type="scientific">marine sediment metagenome</name>
    <dbReference type="NCBI Taxonomy" id="412755"/>
    <lineage>
        <taxon>unclassified sequences</taxon>
        <taxon>metagenomes</taxon>
        <taxon>ecological metagenomes</taxon>
    </lineage>
</organism>
<sequence>MTKPLELVRGSARHRIMAELERYPKTWFRWYQFPELDDVHRVTIGKAFSRLIGDGMVDHRKVLDFDESASASSRRPHGFHYREIRHRPEKDT</sequence>
<evidence type="ECO:0000313" key="2">
    <source>
        <dbReference type="EMBL" id="KKK65752.1"/>
    </source>
</evidence>
<dbReference type="AlphaFoldDB" id="A0A0F8X9D0"/>